<evidence type="ECO:0008006" key="2">
    <source>
        <dbReference type="Google" id="ProtNLM"/>
    </source>
</evidence>
<reference evidence="1" key="1">
    <citation type="journal article" date="2020" name="mSystems">
        <title>Genome- and Community-Level Interaction Insights into Carbon Utilization and Element Cycling Functions of Hydrothermarchaeota in Hydrothermal Sediment.</title>
        <authorList>
            <person name="Zhou Z."/>
            <person name="Liu Y."/>
            <person name="Xu W."/>
            <person name="Pan J."/>
            <person name="Luo Z.H."/>
            <person name="Li M."/>
        </authorList>
    </citation>
    <scope>NUCLEOTIDE SEQUENCE [LARGE SCALE GENOMIC DNA]</scope>
    <source>
        <strain evidence="1">HyVt-523</strain>
    </source>
</reference>
<sequence>MEAKVLAIQEGNLTYLYEKGNGWESWRWVFETSDGFELSPVYSSYEAARDGFEAWQEVES</sequence>
<evidence type="ECO:0000313" key="1">
    <source>
        <dbReference type="EMBL" id="HHO58542.1"/>
    </source>
</evidence>
<dbReference type="EMBL" id="DRNZ01000309">
    <property type="protein sequence ID" value="HHO58542.1"/>
    <property type="molecule type" value="Genomic_DNA"/>
</dbReference>
<proteinExistence type="predicted"/>
<organism evidence="1">
    <name type="scientific">Oceanithermus profundus</name>
    <dbReference type="NCBI Taxonomy" id="187137"/>
    <lineage>
        <taxon>Bacteria</taxon>
        <taxon>Thermotogati</taxon>
        <taxon>Deinococcota</taxon>
        <taxon>Deinococci</taxon>
        <taxon>Thermales</taxon>
        <taxon>Thermaceae</taxon>
        <taxon>Oceanithermus</taxon>
    </lineage>
</organism>
<dbReference type="AlphaFoldDB" id="A0A7C5SRE3"/>
<protein>
    <recommendedName>
        <fullName evidence="2">DUF1508 domain-containing protein</fullName>
    </recommendedName>
</protein>
<name>A0A7C5SRE3_9DEIN</name>
<accession>A0A7C5SRE3</accession>
<dbReference type="Proteomes" id="UP000886105">
    <property type="component" value="Unassembled WGS sequence"/>
</dbReference>
<comment type="caution">
    <text evidence="1">The sequence shown here is derived from an EMBL/GenBank/DDBJ whole genome shotgun (WGS) entry which is preliminary data.</text>
</comment>
<gene>
    <name evidence="1" type="ORF">ENJ85_05140</name>
</gene>